<dbReference type="InterPro" id="IPR010192">
    <property type="entry name" value="MenE"/>
</dbReference>
<dbReference type="InterPro" id="IPR020845">
    <property type="entry name" value="AMP-binding_CS"/>
</dbReference>
<evidence type="ECO:0000256" key="4">
    <source>
        <dbReference type="ARBA" id="ARBA00022840"/>
    </source>
</evidence>
<name>A0AAW3SQV3_9GAMM</name>
<dbReference type="PROSITE" id="PS00455">
    <property type="entry name" value="AMP_BINDING"/>
    <property type="match status" value="1"/>
</dbReference>
<dbReference type="InterPro" id="IPR000873">
    <property type="entry name" value="AMP-dep_synth/lig_dom"/>
</dbReference>
<dbReference type="Pfam" id="PF13193">
    <property type="entry name" value="AMP-binding_C"/>
    <property type="match status" value="1"/>
</dbReference>
<gene>
    <name evidence="7" type="primary">menE</name>
    <name evidence="7" type="ORF">H2Y57_04400</name>
</gene>
<dbReference type="InterPro" id="IPR050237">
    <property type="entry name" value="ATP-dep_AMP-bd_enzyme"/>
</dbReference>
<organism evidence="7 8">
    <name type="scientific">Pectobacterium aroidearum</name>
    <dbReference type="NCBI Taxonomy" id="1201031"/>
    <lineage>
        <taxon>Bacteria</taxon>
        <taxon>Pseudomonadati</taxon>
        <taxon>Pseudomonadota</taxon>
        <taxon>Gammaproteobacteria</taxon>
        <taxon>Enterobacterales</taxon>
        <taxon>Pectobacteriaceae</taxon>
        <taxon>Pectobacterium</taxon>
    </lineage>
</organism>
<dbReference type="NCBIfam" id="NF006539">
    <property type="entry name" value="PRK09029.1"/>
    <property type="match status" value="1"/>
</dbReference>
<accession>A0AAW3SQV3</accession>
<evidence type="ECO:0000313" key="8">
    <source>
        <dbReference type="Proteomes" id="UP000557749"/>
    </source>
</evidence>
<dbReference type="InterPro" id="IPR025110">
    <property type="entry name" value="AMP-bd_C"/>
</dbReference>
<dbReference type="GO" id="GO:0005524">
    <property type="term" value="F:ATP binding"/>
    <property type="evidence" value="ECO:0007669"/>
    <property type="project" value="UniProtKB-KW"/>
</dbReference>
<keyword evidence="2 7" id="KW-0436">Ligase</keyword>
<evidence type="ECO:0000259" key="5">
    <source>
        <dbReference type="Pfam" id="PF00501"/>
    </source>
</evidence>
<dbReference type="Gene3D" id="3.30.300.30">
    <property type="match status" value="1"/>
</dbReference>
<dbReference type="EMBL" id="JACERJ010000001">
    <property type="protein sequence ID" value="MBA5202934.1"/>
    <property type="molecule type" value="Genomic_DNA"/>
</dbReference>
<dbReference type="Pfam" id="PF00501">
    <property type="entry name" value="AMP-binding"/>
    <property type="match status" value="1"/>
</dbReference>
<keyword evidence="1" id="KW-0474">Menaquinone biosynthesis</keyword>
<evidence type="ECO:0000256" key="2">
    <source>
        <dbReference type="ARBA" id="ARBA00022598"/>
    </source>
</evidence>
<dbReference type="Gene3D" id="3.40.50.12780">
    <property type="entry name" value="N-terminal domain of ligase-like"/>
    <property type="match status" value="1"/>
</dbReference>
<dbReference type="NCBIfam" id="TIGR01923">
    <property type="entry name" value="menE"/>
    <property type="match status" value="1"/>
</dbReference>
<dbReference type="AlphaFoldDB" id="A0AAW3SQV3"/>
<sequence>MAILTDWPWRHWASQTPQSISLNEPVALIADETRWSWQALARQVDCLVHHFTQQGVTADSTVALRGKNSVQMLFSYLALLQCGARVLPLNPQLPDAVTEALLPSLSVTHGLCLNDNPWPNAVRPLSLAPISLPSGSLLSDDIEERCRADLRWQADRLATLTLTSGSSGMPKAVAHTFAAHLSSAEGVVRMMAFSASDSWLLSLPLFHVSGQGIVWRWLATGATIVVRAHQPLDSALRDCTHASLVPTQLWRLLSEDTLPTALKAVLLGGAMIPQALTQQAEDRGVSCWCGYGLTELASTACAKRADGRSGVGLPLHGREIRLVDDEILLRGSTLAAGYWRDGKLIPLVDEDGWFHTRDRGRFAEGEWHILGRLDNQFFSGGEGIQPENIEAVLLTHPDVQQACVVPVEDVEFGHRPVAVVELAHTTTLDAVRDWLQPQLAGFQRPVAYYALPTELKNGGIKLSRQQVKSWVKAIYPSSNRSLSAAGR</sequence>
<dbReference type="GO" id="GO:0009234">
    <property type="term" value="P:menaquinone biosynthetic process"/>
    <property type="evidence" value="ECO:0007669"/>
    <property type="project" value="UniProtKB-KW"/>
</dbReference>
<dbReference type="SUPFAM" id="SSF56801">
    <property type="entry name" value="Acetyl-CoA synthetase-like"/>
    <property type="match status" value="1"/>
</dbReference>
<dbReference type="Proteomes" id="UP000557749">
    <property type="component" value="Unassembled WGS sequence"/>
</dbReference>
<keyword evidence="3" id="KW-0547">Nucleotide-binding</keyword>
<dbReference type="GO" id="GO:0008756">
    <property type="term" value="F:o-succinylbenzoate-CoA ligase activity"/>
    <property type="evidence" value="ECO:0007669"/>
    <property type="project" value="UniProtKB-EC"/>
</dbReference>
<dbReference type="EC" id="6.2.1.26" evidence="7"/>
<dbReference type="PANTHER" id="PTHR43767:SF1">
    <property type="entry name" value="NONRIBOSOMAL PEPTIDE SYNTHASE PES1 (EUROFUNG)-RELATED"/>
    <property type="match status" value="1"/>
</dbReference>
<dbReference type="RefSeq" id="WP_181844565.1">
    <property type="nucleotide sequence ID" value="NZ_JACERJ010000001.1"/>
</dbReference>
<evidence type="ECO:0000256" key="3">
    <source>
        <dbReference type="ARBA" id="ARBA00022741"/>
    </source>
</evidence>
<comment type="caution">
    <text evidence="7">The sequence shown here is derived from an EMBL/GenBank/DDBJ whole genome shotgun (WGS) entry which is preliminary data.</text>
</comment>
<feature type="domain" description="AMP-binding enzyme C-terminal" evidence="6">
    <location>
        <begin position="389"/>
        <end position="452"/>
    </location>
</feature>
<dbReference type="InterPro" id="IPR042099">
    <property type="entry name" value="ANL_N_sf"/>
</dbReference>
<feature type="domain" description="AMP-dependent synthetase/ligase" evidence="5">
    <location>
        <begin position="12"/>
        <end position="339"/>
    </location>
</feature>
<dbReference type="CDD" id="cd17630">
    <property type="entry name" value="OSB_MenE-like"/>
    <property type="match status" value="1"/>
</dbReference>
<protein>
    <submittedName>
        <fullName evidence="7">O-succinylbenzoate--CoA ligase</fullName>
        <ecNumber evidence="7">6.2.1.26</ecNumber>
    </submittedName>
</protein>
<evidence type="ECO:0000256" key="1">
    <source>
        <dbReference type="ARBA" id="ARBA00022428"/>
    </source>
</evidence>
<dbReference type="InterPro" id="IPR045851">
    <property type="entry name" value="AMP-bd_C_sf"/>
</dbReference>
<evidence type="ECO:0000259" key="6">
    <source>
        <dbReference type="Pfam" id="PF13193"/>
    </source>
</evidence>
<proteinExistence type="predicted"/>
<reference evidence="7 8" key="1">
    <citation type="submission" date="2020-07" db="EMBL/GenBank/DDBJ databases">
        <title>Characterization of Pectobacterium aroidearum strains causing soft rot on Amorphophallus konjac.</title>
        <authorList>
            <person name="Xie H."/>
        </authorList>
    </citation>
    <scope>NUCLEOTIDE SEQUENCE [LARGE SCALE GENOMIC DNA]</scope>
    <source>
        <strain evidence="7 8">MY7</strain>
    </source>
</reference>
<evidence type="ECO:0000313" key="7">
    <source>
        <dbReference type="EMBL" id="MBA5202934.1"/>
    </source>
</evidence>
<keyword evidence="4" id="KW-0067">ATP-binding</keyword>
<dbReference type="PANTHER" id="PTHR43767">
    <property type="entry name" value="LONG-CHAIN-FATTY-ACID--COA LIGASE"/>
    <property type="match status" value="1"/>
</dbReference>